<reference evidence="2 3" key="1">
    <citation type="submission" date="2021-08" db="EMBL/GenBank/DDBJ databases">
        <title>The genome sequence of Chitinophaga sp. B61.</title>
        <authorList>
            <person name="Zhang X."/>
        </authorList>
    </citation>
    <scope>NUCLEOTIDE SEQUENCE [LARGE SCALE GENOMIC DNA]</scope>
    <source>
        <strain evidence="2 3">B61</strain>
    </source>
</reference>
<name>A0ABS7GAB6_9BACT</name>
<accession>A0ABS7GAB6</accession>
<dbReference type="EMBL" id="JAICCF010000002">
    <property type="protein sequence ID" value="MBW8684603.1"/>
    <property type="molecule type" value="Genomic_DNA"/>
</dbReference>
<keyword evidence="1" id="KW-1133">Transmembrane helix</keyword>
<evidence type="ECO:0000256" key="1">
    <source>
        <dbReference type="SAM" id="Phobius"/>
    </source>
</evidence>
<comment type="caution">
    <text evidence="2">The sequence shown here is derived from an EMBL/GenBank/DDBJ whole genome shotgun (WGS) entry which is preliminary data.</text>
</comment>
<sequence length="186" mass="20925">MLLYLIPLLTAITGWFTNKLAIYLFFRSFSRKQQVIAQQAGAFVATQLVSFNDLRGQLAAPEKIKSMIPIVEAHMDNFLRVKLPEAMPVFKMLVGDSTIQQVKQVLMTEVDKMLPEIIDQYLHQIEKELDVQQLVSSRIMAVTAGEFTARVRESLSREIRLAEAGGAAFGLLIGLVQLMIALHHQN</sequence>
<keyword evidence="1" id="KW-0812">Transmembrane</keyword>
<proteinExistence type="predicted"/>
<protein>
    <recommendedName>
        <fullName evidence="4">DUF445 family protein</fullName>
    </recommendedName>
</protein>
<keyword evidence="1" id="KW-0472">Membrane</keyword>
<evidence type="ECO:0008006" key="4">
    <source>
        <dbReference type="Google" id="ProtNLM"/>
    </source>
</evidence>
<evidence type="ECO:0000313" key="2">
    <source>
        <dbReference type="EMBL" id="MBW8684603.1"/>
    </source>
</evidence>
<keyword evidence="3" id="KW-1185">Reference proteome</keyword>
<dbReference type="Proteomes" id="UP000812961">
    <property type="component" value="Unassembled WGS sequence"/>
</dbReference>
<dbReference type="RefSeq" id="WP_220249821.1">
    <property type="nucleotide sequence ID" value="NZ_JAICCF010000002.1"/>
</dbReference>
<feature type="transmembrane region" description="Helical" evidence="1">
    <location>
        <begin position="161"/>
        <end position="182"/>
    </location>
</feature>
<organism evidence="2 3">
    <name type="scientific">Chitinophaga rhizophila</name>
    <dbReference type="NCBI Taxonomy" id="2866212"/>
    <lineage>
        <taxon>Bacteria</taxon>
        <taxon>Pseudomonadati</taxon>
        <taxon>Bacteroidota</taxon>
        <taxon>Chitinophagia</taxon>
        <taxon>Chitinophagales</taxon>
        <taxon>Chitinophagaceae</taxon>
        <taxon>Chitinophaga</taxon>
    </lineage>
</organism>
<feature type="transmembrane region" description="Helical" evidence="1">
    <location>
        <begin position="6"/>
        <end position="26"/>
    </location>
</feature>
<gene>
    <name evidence="2" type="ORF">K1Y79_09695</name>
</gene>
<evidence type="ECO:0000313" key="3">
    <source>
        <dbReference type="Proteomes" id="UP000812961"/>
    </source>
</evidence>